<keyword evidence="1" id="KW-0472">Membrane</keyword>
<evidence type="ECO:0000256" key="1">
    <source>
        <dbReference type="SAM" id="Phobius"/>
    </source>
</evidence>
<evidence type="ECO:0008006" key="4">
    <source>
        <dbReference type="Google" id="ProtNLM"/>
    </source>
</evidence>
<feature type="transmembrane region" description="Helical" evidence="1">
    <location>
        <begin position="42"/>
        <end position="62"/>
    </location>
</feature>
<comment type="caution">
    <text evidence="2">The sequence shown here is derived from an EMBL/GenBank/DDBJ whole genome shotgun (WGS) entry which is preliminary data.</text>
</comment>
<proteinExistence type="predicted"/>
<organism evidence="2 3">
    <name type="scientific">Peronospora destructor</name>
    <dbReference type="NCBI Taxonomy" id="86335"/>
    <lineage>
        <taxon>Eukaryota</taxon>
        <taxon>Sar</taxon>
        <taxon>Stramenopiles</taxon>
        <taxon>Oomycota</taxon>
        <taxon>Peronosporomycetes</taxon>
        <taxon>Peronosporales</taxon>
        <taxon>Peronosporaceae</taxon>
        <taxon>Peronospora</taxon>
    </lineage>
</organism>
<gene>
    <name evidence="2" type="ORF">PDE001_LOCUS5308</name>
</gene>
<reference evidence="2" key="1">
    <citation type="submission" date="2022-12" db="EMBL/GenBank/DDBJ databases">
        <authorList>
            <person name="Webb A."/>
        </authorList>
    </citation>
    <scope>NUCLEOTIDE SEQUENCE</scope>
    <source>
        <strain evidence="2">Pd1</strain>
    </source>
</reference>
<dbReference type="Proteomes" id="UP001162029">
    <property type="component" value="Unassembled WGS sequence"/>
</dbReference>
<name>A0AAV0UDZ7_9STRA</name>
<sequence length="249" mass="27624">MARNDSQHDQEAAGLQPLLGYSDSNETSQDVHIRRRKKTSSWIMVLGVVAVLLLLVHILFVASLRKTTVTLEQWALSDLCHRKSVGEVIMKFQNPSYCSPVVGPLSITFAKKKTAFLHIQIAAFDLQSGVTTMISSVNLELLTSPEVLYSLVFTDGAKIDVHGQVPVLISCMLVPFTIHLDVSNLLRENSRPLVHISGSLQWPYVLDPRLYGADAWRSGVVNGIKTELQHVIKQVLKTIALSHIHTGNR</sequence>
<accession>A0AAV0UDZ7</accession>
<evidence type="ECO:0000313" key="2">
    <source>
        <dbReference type="EMBL" id="CAI5733119.1"/>
    </source>
</evidence>
<keyword evidence="3" id="KW-1185">Reference proteome</keyword>
<protein>
    <recommendedName>
        <fullName evidence="4">Late embryogenesis abundant protein LEA-2 subgroup domain-containing protein</fullName>
    </recommendedName>
</protein>
<evidence type="ECO:0000313" key="3">
    <source>
        <dbReference type="Proteomes" id="UP001162029"/>
    </source>
</evidence>
<keyword evidence="1" id="KW-0812">Transmembrane</keyword>
<dbReference type="EMBL" id="CANTFM010000990">
    <property type="protein sequence ID" value="CAI5733119.1"/>
    <property type="molecule type" value="Genomic_DNA"/>
</dbReference>
<keyword evidence="1" id="KW-1133">Transmembrane helix</keyword>
<dbReference type="AlphaFoldDB" id="A0AAV0UDZ7"/>